<evidence type="ECO:0000256" key="56">
    <source>
        <dbReference type="ARBA" id="ARBA00049109"/>
    </source>
</evidence>
<dbReference type="Pfam" id="PF21149">
    <property type="entry name" value="FAS_pseudo-KR"/>
    <property type="match status" value="1"/>
</dbReference>
<comment type="catalytic activity">
    <reaction evidence="30">
        <text>(3R)-hydroxyhexadecanoyl-[ACP] = (2E)-hexadecenoyl-[ACP] + H2O</text>
        <dbReference type="Rhea" id="RHEA:41908"/>
        <dbReference type="Rhea" id="RHEA-COMP:9650"/>
        <dbReference type="Rhea" id="RHEA-COMP:9651"/>
        <dbReference type="ChEBI" id="CHEBI:15377"/>
        <dbReference type="ChEBI" id="CHEBI:78480"/>
        <dbReference type="ChEBI" id="CHEBI:78481"/>
    </reaction>
    <physiologicalReaction direction="left-to-right" evidence="30">
        <dbReference type="Rhea" id="RHEA:41909"/>
    </physiologicalReaction>
</comment>
<evidence type="ECO:0000256" key="38">
    <source>
        <dbReference type="ARBA" id="ARBA00047451"/>
    </source>
</evidence>
<proteinExistence type="predicted"/>
<comment type="catalytic activity">
    <reaction evidence="51">
        <text>a 2,3-saturated acyl-[ACP] + NADP(+) = a (2E)-enoyl-[ACP] + NADPH + H(+)</text>
        <dbReference type="Rhea" id="RHEA:22564"/>
        <dbReference type="Rhea" id="RHEA-COMP:9925"/>
        <dbReference type="Rhea" id="RHEA-COMP:9926"/>
        <dbReference type="ChEBI" id="CHEBI:15378"/>
        <dbReference type="ChEBI" id="CHEBI:57783"/>
        <dbReference type="ChEBI" id="CHEBI:58349"/>
        <dbReference type="ChEBI" id="CHEBI:78784"/>
        <dbReference type="ChEBI" id="CHEBI:78785"/>
        <dbReference type="EC" id="1.3.1.39"/>
    </reaction>
    <physiologicalReaction direction="right-to-left" evidence="51">
        <dbReference type="Rhea" id="RHEA:22566"/>
    </physiologicalReaction>
</comment>
<evidence type="ECO:0000256" key="50">
    <source>
        <dbReference type="ARBA" id="ARBA00048571"/>
    </source>
</evidence>
<dbReference type="InterPro" id="IPR029058">
    <property type="entry name" value="AB_hydrolase_fold"/>
</dbReference>
<dbReference type="InterPro" id="IPR014043">
    <property type="entry name" value="Acyl_transferase_dom"/>
</dbReference>
<evidence type="ECO:0000256" key="40">
    <source>
        <dbReference type="ARBA" id="ARBA00047578"/>
    </source>
</evidence>
<evidence type="ECO:0000256" key="7">
    <source>
        <dbReference type="ARBA" id="ARBA00018769"/>
    </source>
</evidence>
<comment type="catalytic activity">
    <reaction evidence="54">
        <text>3-oxotetradecanoyl-[ACP] + NADPH + H(+) = (3R)-hydroxytetradecanoyl-[ACP] + NADP(+)</text>
        <dbReference type="Rhea" id="RHEA:41888"/>
        <dbReference type="Rhea" id="RHEA-COMP:9645"/>
        <dbReference type="Rhea" id="RHEA-COMP:9646"/>
        <dbReference type="ChEBI" id="CHEBI:15378"/>
        <dbReference type="ChEBI" id="CHEBI:57783"/>
        <dbReference type="ChEBI" id="CHEBI:58349"/>
        <dbReference type="ChEBI" id="CHEBI:78473"/>
        <dbReference type="ChEBI" id="CHEBI:78474"/>
    </reaction>
    <physiologicalReaction direction="left-to-right" evidence="54">
        <dbReference type="Rhea" id="RHEA:41889"/>
    </physiologicalReaction>
</comment>
<dbReference type="InterPro" id="IPR018201">
    <property type="entry name" value="Ketoacyl_synth_AS"/>
</dbReference>
<comment type="catalytic activity">
    <reaction evidence="45">
        <text>hexadecanoyl-[ACP] + malonyl-[ACP] + H(+) = 3-oxooctadecanoyl-[ACP] + holo-[ACP] + CO2</text>
        <dbReference type="Rhea" id="RHEA:41916"/>
        <dbReference type="Rhea" id="RHEA-COMP:9623"/>
        <dbReference type="Rhea" id="RHEA-COMP:9652"/>
        <dbReference type="Rhea" id="RHEA-COMP:9653"/>
        <dbReference type="Rhea" id="RHEA-COMP:9685"/>
        <dbReference type="ChEBI" id="CHEBI:15378"/>
        <dbReference type="ChEBI" id="CHEBI:16526"/>
        <dbReference type="ChEBI" id="CHEBI:64479"/>
        <dbReference type="ChEBI" id="CHEBI:78449"/>
        <dbReference type="ChEBI" id="CHEBI:78483"/>
        <dbReference type="ChEBI" id="CHEBI:78487"/>
    </reaction>
    <physiologicalReaction direction="left-to-right" evidence="45">
        <dbReference type="Rhea" id="RHEA:41917"/>
    </physiologicalReaction>
</comment>
<comment type="catalytic activity">
    <reaction evidence="50">
        <text>3-oxohexanoyl-[ACP] + NADPH + H(+) = (3R)-hydroxyhexanoyl-[ACP] + NADP(+)</text>
        <dbReference type="Rhea" id="RHEA:41824"/>
        <dbReference type="Rhea" id="RHEA-COMP:9629"/>
        <dbReference type="Rhea" id="RHEA-COMP:9630"/>
        <dbReference type="ChEBI" id="CHEBI:15378"/>
        <dbReference type="ChEBI" id="CHEBI:57783"/>
        <dbReference type="ChEBI" id="CHEBI:58349"/>
        <dbReference type="ChEBI" id="CHEBI:78456"/>
        <dbReference type="ChEBI" id="CHEBI:78457"/>
    </reaction>
    <physiologicalReaction direction="left-to-right" evidence="50">
        <dbReference type="Rhea" id="RHEA:41825"/>
    </physiologicalReaction>
</comment>
<sequence>MDPTVDHHEYCTGGFDPDDIIISGMAGRFPDCDTVGEFKDGLYNKKNLIKFSDARFEKGTSGIPYSSCALIKRLDQFDAEFFQCANTLANRLDPAARIHLEVAYEAIADAGIDAYDLRGQRIGIFNATTADESNKICASEGQFMNVTSMRSMNPNRTTFAMGFTGPSAVIDTACSSSAVALWAAVQSIKAGSVEAAVVSGCQLNLLPDALLSYFELGMQSPTGNSRPYDTNANGIVRAESVCAVFLQKAKVARRAYACVKATRFYSAGYNPEGITVPSKSMQIEIMKDALNDAKVHPDEVQFVEGHATGTQVGDPIEANAMDFVFSTKTRKKPLLLGSVKSNIGHTEACSGLCSVIKSLLAFETGLIPPNINYEAPNTSAPALMEGRVSIVTEATPLISDYIPVNSLGFGGTVVEVILKKNPRTYNGIKPASPTIPRMVLFPATIDEAITTVFDYIKSNPDLPEEFFALLSKLSFADPFNKPLRGYAVYQKGKAPVTQIKPVVQGKKQVWYIMTGMGCQWPGMGMQLMKIDEFARSMHKSAEILKAYGIDLFEILRPDRNYFHADRKITESFVAICSIQIALVDVLTLLGISPDGIIGHSAGELAASYADGACTHEQSLIASYLRGYSVDSANLPEGAMAAVGMSWSQVEQMCPKDVYAACDNADDSVTISGLKEPLEKFVEKLKQNNVFVRMVNAHGYGFHSKLVYDAVSLMKPTLEKLIPNPKPRSERWISTSYPESQWNSPDCRMCDSAYFCNNLVSSVRFTHALKKIPSDAVLIEIGPHFLLQSILKRVVGPKASCHGLMKRNDEDNMLFFLESLGKLYQTGVNPKIERLYPSVKFPVPRGTPVISDLIKWNHNQSFLVPKFSPRSNQYSREFKLDKEDAYLLDHGVDGRTLFPGAGYVYLAWEALAAKNQKDFKEMPVVVENFKIERATITNAQSPVKFFVNILDSSGQFEIIEGKSLVASGKIYESKKMTFLESPPEYTNDDTCVSGRDIYDELKRSSYEYGPAFQSITECSLEGTSGLIQWQGRWIPFLDAILIFFGLIINEKGLLLPTGATFFKIDPNVFREYIRKHATTSKDDSITTCNVPCSYNSKTKVCRSIGIEVCYLNWDAAPIRGKAENPVLEEYKFIPYVSSYTPTENSCPEVFQYIRACNEFMNKIGKALMKDVQRYQFQVESQNDFYLDEKESPDSKNLLKVLETISNDPESLKNKRKEYLTDYIRIAGKDILNHALVSEDSLKIMLAIISENTYRKLSVLEVNRNFPVVLVPAIEAVQKYAHLKFKKSILIAPKSVEIDQEVLEQHAIQQSSEDILKDLERDRSQDVVISSFTCGPLSELKVLIRTLTSVVKPNGFILLFFKEKANRAEQLLSSICGEEFQVHSQTELEGVLLRENLLILSKISDPFGGSMYLLRAPYLEAPQKVLKITDDRYEWVEKVKKELYERNSGMLWLVSEDGPVNGIIGMVNCLKQEPGGERIRCVFISRKKQENSFPPFSLEHPFFQNLIIKNLVMNVWKNGTWGSYRHILMKKIKPPRPLEHSYVKCRKYGDLSSFEWIESSVKYASRKNKKLVHIYYSAVNFKDVMLATGKLSIGTTQHQHLGNSVLGFEFSGREEGTGKRICGFASARAMATSILTEPAHCLEVPQNWTLEEAATVPIVYATCYYSLITRARLQPGESILIHSGSGGIGTAAITIALSMNCEVFTTVGNDEKRAYLKQKFPQLKDENIGCSRNISFETMIRSRTNGKGVDVILNSLADDKFQANFRCIARSGRIVEIGKYDLALNRPIHSKVFLENVTFHAVFLDQILDVDPKGKYIMSDIMDMIREGIKSGIVQPLDRTVFGRNAIEDAFRFMAKGVHVGKVLLKIRDEEPEICAVPKTLILPAVPDTQFYHNKAYIIIGGLGGYGMEVTKWAIDRGARNIILTSRYGARTSYHHFCLKRWKDEGLNVLVSTLNVAKRNEAEKLLQEAMRIGPLGGIFNSAVVLKDAFMEIQTPEDYKEVCAPKADATKHLDELTRKLCPDIDYFVCFSSISGGRGNAGQTNYAYANSVMERICDERRKDGLHGLAIQWGIIGDVGVVHRHMGDDAMIAGVVAQSVKSCLQTLDVFCQQDCPVVASYVAAEQSKKNVQGNALQQILKILGFEDASQINVTRSLAEIGIDSMVGVEIKQMIESYSDVAVSMQEIQEMKFDDIKAIFEKADTDKTTSKAPALMATANIKLPPTLIHKDPLVVLSKEGSGEHIFLVHIKNTDVMSFQLFAKALNRPVYALVWSNDLPATDMISLAQWYLKKIQSITDGPYHLMGVSEGACLAFEMALQSKVSHKKLKSLTLISGSEHLMNTLSVDITEKPETEVTTICGFIEQFTSSDLSKLHEELQKDVNLDQRIRTVFNYLTNASSQIVNKNEVSEAVTNYLLKHRLLKSYIPSGKLSRDINLLEDPSLILANDVSIIKEIFTQFCSGKVAVHRVFSPRLLSTEDGVKRLATTLQTIV</sequence>
<dbReference type="GO" id="GO:0006633">
    <property type="term" value="P:fatty acid biosynthetic process"/>
    <property type="evidence" value="ECO:0007669"/>
    <property type="project" value="UniProtKB-KW"/>
</dbReference>
<dbReference type="PROSITE" id="PS52019">
    <property type="entry name" value="PKS_MFAS_DH"/>
    <property type="match status" value="1"/>
</dbReference>
<evidence type="ECO:0000256" key="2">
    <source>
        <dbReference type="ARBA" id="ARBA00012004"/>
    </source>
</evidence>
<dbReference type="SUPFAM" id="SSF53474">
    <property type="entry name" value="alpha/beta-Hydrolases"/>
    <property type="match status" value="1"/>
</dbReference>
<dbReference type="Pfam" id="PF00698">
    <property type="entry name" value="Acyl_transf_1"/>
    <property type="match status" value="1"/>
</dbReference>
<name>A0AAV2A0C7_9ARAC</name>
<keyword evidence="69" id="KW-1185">Reference proteome</keyword>
<evidence type="ECO:0000256" key="36">
    <source>
        <dbReference type="ARBA" id="ARBA00047400"/>
    </source>
</evidence>
<comment type="catalytic activity">
    <reaction evidence="60">
        <text>3-oxooctanoyl-[ACP] + NADPH + H(+) = (3R)-hydroxyoctanoyl-[ACP] + NADP(+)</text>
        <dbReference type="Rhea" id="RHEA:41840"/>
        <dbReference type="Rhea" id="RHEA-COMP:9633"/>
        <dbReference type="Rhea" id="RHEA-COMP:9634"/>
        <dbReference type="ChEBI" id="CHEBI:15378"/>
        <dbReference type="ChEBI" id="CHEBI:57783"/>
        <dbReference type="ChEBI" id="CHEBI:58349"/>
        <dbReference type="ChEBI" id="CHEBI:78460"/>
        <dbReference type="ChEBI" id="CHEBI:78461"/>
    </reaction>
    <physiologicalReaction direction="left-to-right" evidence="60">
        <dbReference type="Rhea" id="RHEA:41841"/>
    </physiologicalReaction>
</comment>
<dbReference type="GO" id="GO:0141148">
    <property type="term" value="F:enoyl-[acyl-carrier-protein] reductase (NADPH) activity"/>
    <property type="evidence" value="ECO:0007669"/>
    <property type="project" value="UniProtKB-EC"/>
</dbReference>
<evidence type="ECO:0000256" key="61">
    <source>
        <dbReference type="ARBA" id="ARBA00049449"/>
    </source>
</evidence>
<dbReference type="InterPro" id="IPR020841">
    <property type="entry name" value="PKS_Beta-ketoAc_synthase_dom"/>
</dbReference>
<feature type="domain" description="Carrier" evidence="65">
    <location>
        <begin position="2121"/>
        <end position="2201"/>
    </location>
</feature>
<keyword evidence="17" id="KW-0007">Acetylation</keyword>
<evidence type="ECO:0000259" key="65">
    <source>
        <dbReference type="PROSITE" id="PS50075"/>
    </source>
</evidence>
<dbReference type="Pfam" id="PF00107">
    <property type="entry name" value="ADH_zinc_N"/>
    <property type="match status" value="1"/>
</dbReference>
<dbReference type="Pfam" id="PF08659">
    <property type="entry name" value="KR"/>
    <property type="match status" value="1"/>
</dbReference>
<comment type="catalytic activity">
    <reaction evidence="39">
        <text>(2E)-butenoyl-[ACP] + NADPH + H(+) = butanoyl-[ACP] + NADP(+)</text>
        <dbReference type="Rhea" id="RHEA:41812"/>
        <dbReference type="Rhea" id="RHEA-COMP:9627"/>
        <dbReference type="Rhea" id="RHEA-COMP:9628"/>
        <dbReference type="ChEBI" id="CHEBI:15378"/>
        <dbReference type="ChEBI" id="CHEBI:57783"/>
        <dbReference type="ChEBI" id="CHEBI:58349"/>
        <dbReference type="ChEBI" id="CHEBI:78453"/>
        <dbReference type="ChEBI" id="CHEBI:78454"/>
    </reaction>
    <physiologicalReaction direction="left-to-right" evidence="39">
        <dbReference type="Rhea" id="RHEA:41813"/>
    </physiologicalReaction>
</comment>
<comment type="catalytic activity">
    <reaction evidence="43">
        <text>3-oxobutanoyl-[ACP] + NADPH + H(+) = (3R)-hydroxybutanoyl-[ACP] + NADP(+)</text>
        <dbReference type="Rhea" id="RHEA:41804"/>
        <dbReference type="Rhea" id="RHEA-COMP:9625"/>
        <dbReference type="Rhea" id="RHEA-COMP:9626"/>
        <dbReference type="ChEBI" id="CHEBI:15378"/>
        <dbReference type="ChEBI" id="CHEBI:57783"/>
        <dbReference type="ChEBI" id="CHEBI:58349"/>
        <dbReference type="ChEBI" id="CHEBI:78450"/>
        <dbReference type="ChEBI" id="CHEBI:78451"/>
    </reaction>
    <physiologicalReaction direction="left-to-right" evidence="43">
        <dbReference type="Rhea" id="RHEA:41805"/>
    </physiologicalReaction>
</comment>
<evidence type="ECO:0000259" key="66">
    <source>
        <dbReference type="PROSITE" id="PS52004"/>
    </source>
</evidence>
<evidence type="ECO:0000259" key="67">
    <source>
        <dbReference type="PROSITE" id="PS52019"/>
    </source>
</evidence>
<evidence type="ECO:0000256" key="14">
    <source>
        <dbReference type="ARBA" id="ARBA00022832"/>
    </source>
</evidence>
<dbReference type="InterPro" id="IPR029063">
    <property type="entry name" value="SAM-dependent_MTases_sf"/>
</dbReference>
<dbReference type="SMART" id="SM00829">
    <property type="entry name" value="PKS_ER"/>
    <property type="match status" value="1"/>
</dbReference>
<evidence type="ECO:0000256" key="34">
    <source>
        <dbReference type="ARBA" id="ARBA00047300"/>
    </source>
</evidence>
<dbReference type="Pfam" id="PF02801">
    <property type="entry name" value="Ketoacyl-synt_C"/>
    <property type="match status" value="1"/>
</dbReference>
<evidence type="ECO:0000256" key="27">
    <source>
        <dbReference type="ARBA" id="ARBA00023394"/>
    </source>
</evidence>
<evidence type="ECO:0000256" key="53">
    <source>
        <dbReference type="ARBA" id="ARBA00048704"/>
    </source>
</evidence>
<comment type="catalytic activity">
    <reaction evidence="49">
        <text>a fatty acyl-[ACP] + malonyl-[ACP] + H(+) = a 3-oxoacyl-[ACP] + holo-[ACP] + CO2</text>
        <dbReference type="Rhea" id="RHEA:22836"/>
        <dbReference type="Rhea" id="RHEA-COMP:9623"/>
        <dbReference type="Rhea" id="RHEA-COMP:9685"/>
        <dbReference type="Rhea" id="RHEA-COMP:9916"/>
        <dbReference type="Rhea" id="RHEA-COMP:14125"/>
        <dbReference type="ChEBI" id="CHEBI:15378"/>
        <dbReference type="ChEBI" id="CHEBI:16526"/>
        <dbReference type="ChEBI" id="CHEBI:64479"/>
        <dbReference type="ChEBI" id="CHEBI:78449"/>
        <dbReference type="ChEBI" id="CHEBI:78776"/>
        <dbReference type="ChEBI" id="CHEBI:138651"/>
        <dbReference type="EC" id="2.3.1.41"/>
    </reaction>
    <physiologicalReaction direction="left-to-right" evidence="49">
        <dbReference type="Rhea" id="RHEA:22837"/>
    </physiologicalReaction>
</comment>
<feature type="region of interest" description="N-terminal hotdog fold" evidence="64">
    <location>
        <begin position="856"/>
        <end position="977"/>
    </location>
</feature>
<evidence type="ECO:0000256" key="59">
    <source>
        <dbReference type="ARBA" id="ARBA00049414"/>
    </source>
</evidence>
<gene>
    <name evidence="68" type="ORF">LARSCL_LOCUS9257</name>
</gene>
<dbReference type="InterPro" id="IPR001031">
    <property type="entry name" value="Thioesterase"/>
</dbReference>
<evidence type="ECO:0000256" key="45">
    <source>
        <dbReference type="ARBA" id="ARBA00048051"/>
    </source>
</evidence>
<dbReference type="EC" id="1.1.1.100" evidence="5"/>
<evidence type="ECO:0000256" key="43">
    <source>
        <dbReference type="ARBA" id="ARBA00047953"/>
    </source>
</evidence>
<evidence type="ECO:0000256" key="48">
    <source>
        <dbReference type="ARBA" id="ARBA00048420"/>
    </source>
</evidence>
<evidence type="ECO:0000256" key="22">
    <source>
        <dbReference type="ARBA" id="ARBA00023268"/>
    </source>
</evidence>
<evidence type="ECO:0000256" key="4">
    <source>
        <dbReference type="ARBA" id="ARBA00012873"/>
    </source>
</evidence>
<comment type="catalytic activity">
    <reaction evidence="52">
        <text>holo-[ACP] + acetyl-CoA = acetyl-[ACP] + CoA</text>
        <dbReference type="Rhea" id="RHEA:41788"/>
        <dbReference type="Rhea" id="RHEA-COMP:9621"/>
        <dbReference type="Rhea" id="RHEA-COMP:9685"/>
        <dbReference type="ChEBI" id="CHEBI:57287"/>
        <dbReference type="ChEBI" id="CHEBI:57288"/>
        <dbReference type="ChEBI" id="CHEBI:64479"/>
        <dbReference type="ChEBI" id="CHEBI:78446"/>
        <dbReference type="EC" id="2.3.1.38"/>
    </reaction>
    <physiologicalReaction direction="left-to-right" evidence="52">
        <dbReference type="Rhea" id="RHEA:41789"/>
    </physiologicalReaction>
</comment>
<dbReference type="GO" id="GO:0019171">
    <property type="term" value="F:(3R)-hydroxyacyl-[acyl-carrier-protein] dehydratase activity"/>
    <property type="evidence" value="ECO:0007669"/>
    <property type="project" value="UniProtKB-EC"/>
</dbReference>
<comment type="catalytic activity">
    <reaction evidence="48">
        <text>(2E)-octenoyl-[ACP] + NADPH + H(+) = octanoyl-[ACP] + NADP(+)</text>
        <dbReference type="Rhea" id="RHEA:41848"/>
        <dbReference type="Rhea" id="RHEA-COMP:9635"/>
        <dbReference type="Rhea" id="RHEA-COMP:9636"/>
        <dbReference type="ChEBI" id="CHEBI:15378"/>
        <dbReference type="ChEBI" id="CHEBI:57783"/>
        <dbReference type="ChEBI" id="CHEBI:58349"/>
        <dbReference type="ChEBI" id="CHEBI:78462"/>
        <dbReference type="ChEBI" id="CHEBI:78463"/>
    </reaction>
    <physiologicalReaction direction="left-to-right" evidence="48">
        <dbReference type="Rhea" id="RHEA:41849"/>
    </physiologicalReaction>
</comment>
<keyword evidence="10" id="KW-0597">Phosphoprotein</keyword>
<evidence type="ECO:0000256" key="46">
    <source>
        <dbReference type="ARBA" id="ARBA00048281"/>
    </source>
</evidence>
<keyword evidence="20" id="KW-0443">Lipid metabolism</keyword>
<dbReference type="Gene3D" id="3.10.129.110">
    <property type="entry name" value="Polyketide synthase dehydratase"/>
    <property type="match status" value="1"/>
</dbReference>
<dbReference type="Gene3D" id="3.40.366.10">
    <property type="entry name" value="Malonyl-Coenzyme A Acyl Carrier Protein, domain 2"/>
    <property type="match status" value="1"/>
</dbReference>
<dbReference type="SMART" id="SM00827">
    <property type="entry name" value="PKS_AT"/>
    <property type="match status" value="1"/>
</dbReference>
<evidence type="ECO:0000256" key="32">
    <source>
        <dbReference type="ARBA" id="ARBA00023442"/>
    </source>
</evidence>
<evidence type="ECO:0000313" key="68">
    <source>
        <dbReference type="EMBL" id="CAL1277494.1"/>
    </source>
</evidence>
<reference evidence="68 69" key="1">
    <citation type="submission" date="2024-04" db="EMBL/GenBank/DDBJ databases">
        <authorList>
            <person name="Rising A."/>
            <person name="Reimegard J."/>
            <person name="Sonavane S."/>
            <person name="Akerstrom W."/>
            <person name="Nylinder S."/>
            <person name="Hedman E."/>
            <person name="Kallberg Y."/>
        </authorList>
    </citation>
    <scope>NUCLEOTIDE SEQUENCE [LARGE SCALE GENOMIC DNA]</scope>
</reference>
<comment type="catalytic activity">
    <reaction evidence="33">
        <text>acetyl-CoA + n malonyl-CoA + 2n NADPH + 2n H(+) = a long-chain fatty acid + (n+1) CoA + n CO2 + 2n NADP(+).</text>
        <dbReference type="EC" id="2.3.1.85"/>
    </reaction>
</comment>
<keyword evidence="8" id="KW-0596">Phosphopantetheine</keyword>
<keyword evidence="11" id="KW-0808">Transferase</keyword>
<evidence type="ECO:0000256" key="52">
    <source>
        <dbReference type="ARBA" id="ARBA00048691"/>
    </source>
</evidence>
<evidence type="ECO:0000256" key="62">
    <source>
        <dbReference type="ARBA" id="ARBA00049521"/>
    </source>
</evidence>
<keyword evidence="21" id="KW-0275">Fatty acid biosynthesis</keyword>
<dbReference type="Pfam" id="PF00109">
    <property type="entry name" value="ketoacyl-synt"/>
    <property type="match status" value="1"/>
</dbReference>
<dbReference type="PROSITE" id="PS00606">
    <property type="entry name" value="KS3_1"/>
    <property type="match status" value="1"/>
</dbReference>
<evidence type="ECO:0000256" key="60">
    <source>
        <dbReference type="ARBA" id="ARBA00049422"/>
    </source>
</evidence>
<feature type="domain" description="PKS/mFAS DH" evidence="67">
    <location>
        <begin position="856"/>
        <end position="1116"/>
    </location>
</feature>
<dbReference type="EMBL" id="CAXIEN010000102">
    <property type="protein sequence ID" value="CAL1277494.1"/>
    <property type="molecule type" value="Genomic_DNA"/>
</dbReference>
<evidence type="ECO:0000256" key="28">
    <source>
        <dbReference type="ARBA" id="ARBA00023398"/>
    </source>
</evidence>
<dbReference type="InterPro" id="IPR020843">
    <property type="entry name" value="ER"/>
</dbReference>
<dbReference type="InterPro" id="IPR001227">
    <property type="entry name" value="Ac_transferase_dom_sf"/>
</dbReference>
<dbReference type="FunFam" id="3.40.50.720:FF:000209">
    <property type="entry name" value="Polyketide synthase Pks12"/>
    <property type="match status" value="1"/>
</dbReference>
<comment type="catalytic activity">
    <reaction evidence="61">
        <text>butanoyl-[ACP] + malonyl-[ACP] + H(+) = 3-oxohexanoyl-[ACP] + holo-[ACP] + CO2</text>
        <dbReference type="Rhea" id="RHEA:41820"/>
        <dbReference type="Rhea" id="RHEA-COMP:9623"/>
        <dbReference type="Rhea" id="RHEA-COMP:9628"/>
        <dbReference type="Rhea" id="RHEA-COMP:9629"/>
        <dbReference type="Rhea" id="RHEA-COMP:9685"/>
        <dbReference type="ChEBI" id="CHEBI:15378"/>
        <dbReference type="ChEBI" id="CHEBI:16526"/>
        <dbReference type="ChEBI" id="CHEBI:64479"/>
        <dbReference type="ChEBI" id="CHEBI:78449"/>
        <dbReference type="ChEBI" id="CHEBI:78454"/>
        <dbReference type="ChEBI" id="CHEBI:78456"/>
    </reaction>
    <physiologicalReaction direction="left-to-right" evidence="61">
        <dbReference type="Rhea" id="RHEA:41821"/>
    </physiologicalReaction>
</comment>
<dbReference type="SUPFAM" id="SSF50129">
    <property type="entry name" value="GroES-like"/>
    <property type="match status" value="1"/>
</dbReference>
<evidence type="ECO:0000256" key="11">
    <source>
        <dbReference type="ARBA" id="ARBA00022679"/>
    </source>
</evidence>
<evidence type="ECO:0000256" key="18">
    <source>
        <dbReference type="ARBA" id="ARBA00023002"/>
    </source>
</evidence>
<comment type="caution">
    <text evidence="68">The sequence shown here is derived from an EMBL/GenBank/DDBJ whole genome shotgun (WGS) entry which is preliminary data.</text>
</comment>
<evidence type="ECO:0000256" key="21">
    <source>
        <dbReference type="ARBA" id="ARBA00023160"/>
    </source>
</evidence>
<dbReference type="Pfam" id="PF00975">
    <property type="entry name" value="Thioesterase"/>
    <property type="match status" value="1"/>
</dbReference>
<protein>
    <recommendedName>
        <fullName evidence="7">Fatty acid synthase</fullName>
        <ecNumber evidence="5">1.1.1.100</ecNumber>
        <ecNumber evidence="2">1.3.1.39</ecNumber>
        <ecNumber evidence="6">2.3.1.41</ecNumber>
        <ecNumber evidence="4">2.3.1.85</ecNumber>
        <ecNumber evidence="3">3.1.2.14</ecNumber>
    </recommendedName>
</protein>
<dbReference type="PANTHER" id="PTHR43775:SF7">
    <property type="entry name" value="FATTY ACID SYNTHASE"/>
    <property type="match status" value="1"/>
</dbReference>
<evidence type="ECO:0000256" key="1">
    <source>
        <dbReference type="ARBA" id="ARBA00005189"/>
    </source>
</evidence>
<evidence type="ECO:0000256" key="26">
    <source>
        <dbReference type="ARBA" id="ARBA00023388"/>
    </source>
</evidence>
<evidence type="ECO:0000256" key="44">
    <source>
        <dbReference type="ARBA" id="ARBA00047961"/>
    </source>
</evidence>
<comment type="catalytic activity">
    <reaction evidence="23">
        <text>(3R)-hydroxyoctanoyl-[ACP] = (2E)-octenoyl-[ACP] + H2O</text>
        <dbReference type="Rhea" id="RHEA:41844"/>
        <dbReference type="Rhea" id="RHEA-COMP:9634"/>
        <dbReference type="Rhea" id="RHEA-COMP:9635"/>
        <dbReference type="ChEBI" id="CHEBI:15377"/>
        <dbReference type="ChEBI" id="CHEBI:78461"/>
        <dbReference type="ChEBI" id="CHEBI:78462"/>
    </reaction>
    <physiologicalReaction direction="left-to-right" evidence="23">
        <dbReference type="Rhea" id="RHEA:41845"/>
    </physiologicalReaction>
</comment>
<dbReference type="InterPro" id="IPR036291">
    <property type="entry name" value="NAD(P)-bd_dom_sf"/>
</dbReference>
<dbReference type="SMART" id="SM00822">
    <property type="entry name" value="PKS_KR"/>
    <property type="match status" value="1"/>
</dbReference>
<accession>A0AAV2A0C7</accession>
<evidence type="ECO:0000256" key="31">
    <source>
        <dbReference type="ARBA" id="ARBA00023402"/>
    </source>
</evidence>
<dbReference type="Pfam" id="PF23297">
    <property type="entry name" value="ACP_SdgA_C"/>
    <property type="match status" value="1"/>
</dbReference>
<keyword evidence="14" id="KW-0276">Fatty acid metabolism</keyword>
<evidence type="ECO:0000256" key="23">
    <source>
        <dbReference type="ARBA" id="ARBA00023332"/>
    </source>
</evidence>
<dbReference type="InterPro" id="IPR036736">
    <property type="entry name" value="ACP-like_sf"/>
</dbReference>
<comment type="catalytic activity">
    <reaction evidence="38">
        <text>tetradecanoyl-[ACP] + malonyl-[ACP] + H(+) = 3-oxohexadecanoyl-[ACP] + holo-[ACP] + CO2</text>
        <dbReference type="Rhea" id="RHEA:41900"/>
        <dbReference type="Rhea" id="RHEA-COMP:9623"/>
        <dbReference type="Rhea" id="RHEA-COMP:9648"/>
        <dbReference type="Rhea" id="RHEA-COMP:9649"/>
        <dbReference type="Rhea" id="RHEA-COMP:9685"/>
        <dbReference type="ChEBI" id="CHEBI:15378"/>
        <dbReference type="ChEBI" id="CHEBI:16526"/>
        <dbReference type="ChEBI" id="CHEBI:64479"/>
        <dbReference type="ChEBI" id="CHEBI:78449"/>
        <dbReference type="ChEBI" id="CHEBI:78477"/>
        <dbReference type="ChEBI" id="CHEBI:78478"/>
    </reaction>
    <physiologicalReaction direction="left-to-right" evidence="38">
        <dbReference type="Rhea" id="RHEA:41901"/>
    </physiologicalReaction>
</comment>
<evidence type="ECO:0000256" key="41">
    <source>
        <dbReference type="ARBA" id="ARBA00047810"/>
    </source>
</evidence>
<dbReference type="InterPro" id="IPR032821">
    <property type="entry name" value="PKS_assoc"/>
</dbReference>
<comment type="catalytic activity">
    <reaction evidence="31">
        <text>(3R)-hydroxybutanoyl-[ACP] = (2E)-butenoyl-[ACP] + H2O</text>
        <dbReference type="Rhea" id="RHEA:41808"/>
        <dbReference type="Rhea" id="RHEA-COMP:9626"/>
        <dbReference type="Rhea" id="RHEA-COMP:9627"/>
        <dbReference type="ChEBI" id="CHEBI:15377"/>
        <dbReference type="ChEBI" id="CHEBI:78451"/>
        <dbReference type="ChEBI" id="CHEBI:78453"/>
    </reaction>
    <physiologicalReaction direction="left-to-right" evidence="31">
        <dbReference type="Rhea" id="RHEA:41809"/>
    </physiologicalReaction>
</comment>
<comment type="pathway">
    <text evidence="1">Lipid metabolism.</text>
</comment>
<evidence type="ECO:0000256" key="10">
    <source>
        <dbReference type="ARBA" id="ARBA00022553"/>
    </source>
</evidence>
<comment type="catalytic activity">
    <reaction evidence="57">
        <text>(2E)-tetradecenoyl-[ACP] + NADPH + H(+) = tetradecanoyl-[ACP] + NADP(+)</text>
        <dbReference type="Rhea" id="RHEA:41896"/>
        <dbReference type="Rhea" id="RHEA-COMP:9647"/>
        <dbReference type="Rhea" id="RHEA-COMP:9648"/>
        <dbReference type="ChEBI" id="CHEBI:15378"/>
        <dbReference type="ChEBI" id="CHEBI:57783"/>
        <dbReference type="ChEBI" id="CHEBI:58349"/>
        <dbReference type="ChEBI" id="CHEBI:78475"/>
        <dbReference type="ChEBI" id="CHEBI:78477"/>
    </reaction>
    <physiologicalReaction direction="left-to-right" evidence="57">
        <dbReference type="Rhea" id="RHEA:41897"/>
    </physiologicalReaction>
</comment>
<dbReference type="Gene3D" id="3.40.50.720">
    <property type="entry name" value="NAD(P)-binding Rossmann-like Domain"/>
    <property type="match status" value="1"/>
</dbReference>
<evidence type="ECO:0000256" key="57">
    <source>
        <dbReference type="ARBA" id="ARBA00049171"/>
    </source>
</evidence>
<comment type="catalytic activity">
    <reaction evidence="63">
        <text>octanoyl-[ACP] + malonyl-[ACP] + H(+) = 3-oxodecanoyl-[ACP] + holo-[ACP] + CO2</text>
        <dbReference type="Rhea" id="RHEA:41852"/>
        <dbReference type="Rhea" id="RHEA-COMP:9623"/>
        <dbReference type="Rhea" id="RHEA-COMP:9636"/>
        <dbReference type="Rhea" id="RHEA-COMP:9637"/>
        <dbReference type="Rhea" id="RHEA-COMP:9685"/>
        <dbReference type="ChEBI" id="CHEBI:15378"/>
        <dbReference type="ChEBI" id="CHEBI:16526"/>
        <dbReference type="ChEBI" id="CHEBI:64479"/>
        <dbReference type="ChEBI" id="CHEBI:78449"/>
        <dbReference type="ChEBI" id="CHEBI:78463"/>
        <dbReference type="ChEBI" id="CHEBI:78464"/>
    </reaction>
    <physiologicalReaction direction="left-to-right" evidence="63">
        <dbReference type="Rhea" id="RHEA:41853"/>
    </physiologicalReaction>
</comment>
<comment type="catalytic activity">
    <reaction evidence="58">
        <text>3-oxododecanoyl-[ACP] + NADPH + H(+) = (3R)-hydroxydodecanoyl-[ACP] + NADP(+)</text>
        <dbReference type="Rhea" id="RHEA:41872"/>
        <dbReference type="Rhea" id="RHEA-COMP:9641"/>
        <dbReference type="Rhea" id="RHEA-COMP:9642"/>
        <dbReference type="ChEBI" id="CHEBI:15378"/>
        <dbReference type="ChEBI" id="CHEBI:57783"/>
        <dbReference type="ChEBI" id="CHEBI:58349"/>
        <dbReference type="ChEBI" id="CHEBI:78469"/>
        <dbReference type="ChEBI" id="CHEBI:78470"/>
    </reaction>
    <physiologicalReaction direction="left-to-right" evidence="58">
        <dbReference type="Rhea" id="RHEA:41873"/>
    </physiologicalReaction>
</comment>
<evidence type="ECO:0000256" key="24">
    <source>
        <dbReference type="ARBA" id="ARBA00023351"/>
    </source>
</evidence>
<comment type="catalytic activity">
    <reaction evidence="40">
        <text>dodecanoyl-[ACP] + malonyl-[ACP] + H(+) = 3-oxotetradecanoyl-[ACP] + holo-[ACP] + CO2</text>
        <dbReference type="Rhea" id="RHEA:41884"/>
        <dbReference type="Rhea" id="RHEA-COMP:9623"/>
        <dbReference type="Rhea" id="RHEA-COMP:9644"/>
        <dbReference type="Rhea" id="RHEA-COMP:9645"/>
        <dbReference type="Rhea" id="RHEA-COMP:9685"/>
        <dbReference type="ChEBI" id="CHEBI:15378"/>
        <dbReference type="ChEBI" id="CHEBI:16526"/>
        <dbReference type="ChEBI" id="CHEBI:64479"/>
        <dbReference type="ChEBI" id="CHEBI:65264"/>
        <dbReference type="ChEBI" id="CHEBI:78449"/>
        <dbReference type="ChEBI" id="CHEBI:78473"/>
    </reaction>
    <physiologicalReaction direction="left-to-right" evidence="40">
        <dbReference type="Rhea" id="RHEA:41885"/>
    </physiologicalReaction>
</comment>
<evidence type="ECO:0000256" key="33">
    <source>
        <dbReference type="ARBA" id="ARBA00044883"/>
    </source>
</evidence>
<dbReference type="InterPro" id="IPR011032">
    <property type="entry name" value="GroES-like_sf"/>
</dbReference>
<dbReference type="SUPFAM" id="SSF55048">
    <property type="entry name" value="Probable ACP-binding domain of malonyl-CoA ACP transacylase"/>
    <property type="match status" value="1"/>
</dbReference>
<feature type="active site" description="Proton acceptor; for dehydratase activity" evidence="64">
    <location>
        <position position="889"/>
    </location>
</feature>
<dbReference type="SMART" id="SM00825">
    <property type="entry name" value="PKS_KS"/>
    <property type="match status" value="1"/>
</dbReference>
<keyword evidence="13" id="KW-0378">Hydrolase</keyword>
<comment type="catalytic activity">
    <reaction evidence="41">
        <text>(2E)-hexadecenoyl-[ACP] + NADPH + H(+) = hexadecanoyl-[ACP] + NADP(+)</text>
        <dbReference type="Rhea" id="RHEA:41912"/>
        <dbReference type="Rhea" id="RHEA-COMP:9651"/>
        <dbReference type="Rhea" id="RHEA-COMP:9652"/>
        <dbReference type="ChEBI" id="CHEBI:15378"/>
        <dbReference type="ChEBI" id="CHEBI:57783"/>
        <dbReference type="ChEBI" id="CHEBI:58349"/>
        <dbReference type="ChEBI" id="CHEBI:78481"/>
        <dbReference type="ChEBI" id="CHEBI:78483"/>
    </reaction>
    <physiologicalReaction direction="left-to-right" evidence="41">
        <dbReference type="Rhea" id="RHEA:41913"/>
    </physiologicalReaction>
</comment>
<evidence type="ECO:0000256" key="5">
    <source>
        <dbReference type="ARBA" id="ARBA00012948"/>
    </source>
</evidence>
<dbReference type="Gene3D" id="3.40.50.150">
    <property type="entry name" value="Vaccinia Virus protein VP39"/>
    <property type="match status" value="1"/>
</dbReference>
<comment type="catalytic activity">
    <reaction evidence="46">
        <text>(2E)-dodecenoyl-[ACP] + NADPH + H(+) = dodecanoyl-[ACP] + NADP(+)</text>
        <dbReference type="Rhea" id="RHEA:41880"/>
        <dbReference type="Rhea" id="RHEA-COMP:9643"/>
        <dbReference type="Rhea" id="RHEA-COMP:9644"/>
        <dbReference type="ChEBI" id="CHEBI:15378"/>
        <dbReference type="ChEBI" id="CHEBI:57783"/>
        <dbReference type="ChEBI" id="CHEBI:58349"/>
        <dbReference type="ChEBI" id="CHEBI:65264"/>
        <dbReference type="ChEBI" id="CHEBI:78472"/>
    </reaction>
    <physiologicalReaction direction="left-to-right" evidence="46">
        <dbReference type="Rhea" id="RHEA:41881"/>
    </physiologicalReaction>
</comment>
<dbReference type="Proteomes" id="UP001497382">
    <property type="component" value="Unassembled WGS sequence"/>
</dbReference>
<evidence type="ECO:0000256" key="47">
    <source>
        <dbReference type="ARBA" id="ARBA00048289"/>
    </source>
</evidence>
<evidence type="ECO:0000313" key="69">
    <source>
        <dbReference type="Proteomes" id="UP001497382"/>
    </source>
</evidence>
<dbReference type="InterPro" id="IPR049900">
    <property type="entry name" value="PKS_mFAS_DH"/>
</dbReference>
<evidence type="ECO:0000256" key="6">
    <source>
        <dbReference type="ARBA" id="ARBA00013191"/>
    </source>
</evidence>
<comment type="catalytic activity">
    <reaction evidence="47">
        <text>tetradecanoyl-[ACP] + H2O = tetradecanoate + holo-[ACP] + H(+)</text>
        <dbReference type="Rhea" id="RHEA:30123"/>
        <dbReference type="Rhea" id="RHEA-COMP:9648"/>
        <dbReference type="Rhea" id="RHEA-COMP:9685"/>
        <dbReference type="ChEBI" id="CHEBI:15377"/>
        <dbReference type="ChEBI" id="CHEBI:15378"/>
        <dbReference type="ChEBI" id="CHEBI:30807"/>
        <dbReference type="ChEBI" id="CHEBI:64479"/>
        <dbReference type="ChEBI" id="CHEBI:78477"/>
        <dbReference type="EC" id="3.1.2.14"/>
    </reaction>
    <physiologicalReaction direction="left-to-right" evidence="47">
        <dbReference type="Rhea" id="RHEA:30124"/>
    </physiologicalReaction>
</comment>
<evidence type="ECO:0000256" key="13">
    <source>
        <dbReference type="ARBA" id="ARBA00022801"/>
    </source>
</evidence>
<comment type="catalytic activity">
    <reaction evidence="62">
        <text>(2E)-decenoyl-[ACP] + NADPH + H(+) = decanoyl-[ACP] + NADP(+)</text>
        <dbReference type="Rhea" id="RHEA:41864"/>
        <dbReference type="Rhea" id="RHEA-COMP:9639"/>
        <dbReference type="Rhea" id="RHEA-COMP:9640"/>
        <dbReference type="ChEBI" id="CHEBI:15378"/>
        <dbReference type="ChEBI" id="CHEBI:57783"/>
        <dbReference type="ChEBI" id="CHEBI:58349"/>
        <dbReference type="ChEBI" id="CHEBI:78467"/>
        <dbReference type="ChEBI" id="CHEBI:78468"/>
    </reaction>
    <physiologicalReaction direction="left-to-right" evidence="62">
        <dbReference type="Rhea" id="RHEA:41865"/>
    </physiologicalReaction>
</comment>
<comment type="catalytic activity">
    <reaction evidence="24">
        <text>(3R)-hydroxydodecanoyl-[ACP] = (2E)-dodecenoyl-[ACP] + H2O</text>
        <dbReference type="Rhea" id="RHEA:41876"/>
        <dbReference type="Rhea" id="RHEA-COMP:9642"/>
        <dbReference type="Rhea" id="RHEA-COMP:9643"/>
        <dbReference type="ChEBI" id="CHEBI:15377"/>
        <dbReference type="ChEBI" id="CHEBI:78470"/>
        <dbReference type="ChEBI" id="CHEBI:78472"/>
    </reaction>
    <physiologicalReaction direction="left-to-right" evidence="24">
        <dbReference type="Rhea" id="RHEA:41877"/>
    </physiologicalReaction>
</comment>
<evidence type="ECO:0000256" key="19">
    <source>
        <dbReference type="ARBA" id="ARBA00023027"/>
    </source>
</evidence>
<evidence type="ECO:0000256" key="39">
    <source>
        <dbReference type="ARBA" id="ARBA00047500"/>
    </source>
</evidence>
<dbReference type="EC" id="3.1.2.14" evidence="3"/>
<dbReference type="GO" id="GO:0016297">
    <property type="term" value="F:fatty acyl-[ACP] hydrolase activity"/>
    <property type="evidence" value="ECO:0007669"/>
    <property type="project" value="UniProtKB-EC"/>
</dbReference>
<keyword evidence="22" id="KW-0511">Multifunctional enzyme</keyword>
<dbReference type="EC" id="2.3.1.85" evidence="4"/>
<dbReference type="SUPFAM" id="SSF51735">
    <property type="entry name" value="NAD(P)-binding Rossmann-fold domains"/>
    <property type="match status" value="2"/>
</dbReference>
<evidence type="ECO:0000256" key="29">
    <source>
        <dbReference type="ARBA" id="ARBA00023399"/>
    </source>
</evidence>
<dbReference type="EC" id="2.3.1.41" evidence="6"/>
<dbReference type="Gene3D" id="1.10.1200.10">
    <property type="entry name" value="ACP-like"/>
    <property type="match status" value="1"/>
</dbReference>
<comment type="catalytic activity">
    <reaction evidence="27">
        <text>a (3R)-hydroxyacyl-[ACP] = a (2E)-enoyl-[ACP] + H2O</text>
        <dbReference type="Rhea" id="RHEA:13097"/>
        <dbReference type="Rhea" id="RHEA-COMP:9925"/>
        <dbReference type="Rhea" id="RHEA-COMP:9945"/>
        <dbReference type="ChEBI" id="CHEBI:15377"/>
        <dbReference type="ChEBI" id="CHEBI:78784"/>
        <dbReference type="ChEBI" id="CHEBI:78827"/>
        <dbReference type="EC" id="4.2.1.59"/>
    </reaction>
    <physiologicalReaction direction="left-to-right" evidence="27">
        <dbReference type="Rhea" id="RHEA:13098"/>
    </physiologicalReaction>
</comment>
<evidence type="ECO:0000256" key="20">
    <source>
        <dbReference type="ARBA" id="ARBA00023098"/>
    </source>
</evidence>
<dbReference type="GO" id="GO:0004315">
    <property type="term" value="F:3-oxoacyl-[acyl-carrier-protein] synthase activity"/>
    <property type="evidence" value="ECO:0007669"/>
    <property type="project" value="UniProtKB-EC"/>
</dbReference>
<evidence type="ECO:0000256" key="12">
    <source>
        <dbReference type="ARBA" id="ARBA00022799"/>
    </source>
</evidence>
<comment type="catalytic activity">
    <reaction evidence="59">
        <text>3-oxohexadecanoyl-[ACP] + NADPH + H(+) = (3R)-hydroxyhexadecanoyl-[ACP] + NADP(+)</text>
        <dbReference type="Rhea" id="RHEA:41904"/>
        <dbReference type="Rhea" id="RHEA-COMP:9649"/>
        <dbReference type="Rhea" id="RHEA-COMP:9650"/>
        <dbReference type="ChEBI" id="CHEBI:15378"/>
        <dbReference type="ChEBI" id="CHEBI:57783"/>
        <dbReference type="ChEBI" id="CHEBI:58349"/>
        <dbReference type="ChEBI" id="CHEBI:78478"/>
        <dbReference type="ChEBI" id="CHEBI:78480"/>
    </reaction>
    <physiologicalReaction direction="left-to-right" evidence="59">
        <dbReference type="Rhea" id="RHEA:41905"/>
    </physiologicalReaction>
</comment>
<dbReference type="GO" id="GO:0004316">
    <property type="term" value="F:3-oxoacyl-[acyl-carrier-protein] reductase (NADPH) activity"/>
    <property type="evidence" value="ECO:0007669"/>
    <property type="project" value="UniProtKB-EC"/>
</dbReference>
<evidence type="ECO:0000256" key="55">
    <source>
        <dbReference type="ARBA" id="ARBA00049019"/>
    </source>
</evidence>
<evidence type="ECO:0000256" key="16">
    <source>
        <dbReference type="ARBA" id="ARBA00022898"/>
    </source>
</evidence>
<dbReference type="InterPro" id="IPR057326">
    <property type="entry name" value="KR_dom"/>
</dbReference>
<evidence type="ECO:0000256" key="35">
    <source>
        <dbReference type="ARBA" id="ARBA00047394"/>
    </source>
</evidence>
<dbReference type="InterPro" id="IPR014031">
    <property type="entry name" value="Ketoacyl_synth_C"/>
</dbReference>
<dbReference type="EC" id="1.3.1.39" evidence="2"/>
<keyword evidence="9" id="KW-0444">Lipid biosynthesis</keyword>
<evidence type="ECO:0000256" key="64">
    <source>
        <dbReference type="PROSITE-ProRule" id="PRU01363"/>
    </source>
</evidence>
<dbReference type="InterPro" id="IPR013968">
    <property type="entry name" value="PKS_KR"/>
</dbReference>
<keyword evidence="15" id="KW-0521">NADP</keyword>
<dbReference type="InterPro" id="IPR049552">
    <property type="entry name" value="PKS_DH_N"/>
</dbReference>
<comment type="catalytic activity">
    <reaction evidence="56">
        <text>decanoyl-[ACP] + malonyl-[ACP] + H(+) = 3-oxododecanoyl-[ACP] + holo-[ACP] + CO2</text>
        <dbReference type="Rhea" id="RHEA:41868"/>
        <dbReference type="Rhea" id="RHEA-COMP:9623"/>
        <dbReference type="Rhea" id="RHEA-COMP:9640"/>
        <dbReference type="Rhea" id="RHEA-COMP:9641"/>
        <dbReference type="Rhea" id="RHEA-COMP:9685"/>
        <dbReference type="ChEBI" id="CHEBI:15378"/>
        <dbReference type="ChEBI" id="CHEBI:16526"/>
        <dbReference type="ChEBI" id="CHEBI:64479"/>
        <dbReference type="ChEBI" id="CHEBI:78449"/>
        <dbReference type="ChEBI" id="CHEBI:78468"/>
        <dbReference type="ChEBI" id="CHEBI:78469"/>
    </reaction>
    <physiologicalReaction direction="left-to-right" evidence="56">
        <dbReference type="Rhea" id="RHEA:41869"/>
    </physiologicalReaction>
</comment>
<dbReference type="Pfam" id="PF21089">
    <property type="entry name" value="PKS_DH_N"/>
    <property type="match status" value="1"/>
</dbReference>
<comment type="catalytic activity">
    <reaction evidence="26">
        <text>(3R)-hydroxydecanoyl-[ACP] = (2E)-decenoyl-[ACP] + H2O</text>
        <dbReference type="Rhea" id="RHEA:41860"/>
        <dbReference type="Rhea" id="RHEA-COMP:9638"/>
        <dbReference type="Rhea" id="RHEA-COMP:9639"/>
        <dbReference type="ChEBI" id="CHEBI:15377"/>
        <dbReference type="ChEBI" id="CHEBI:78466"/>
        <dbReference type="ChEBI" id="CHEBI:78467"/>
    </reaction>
    <physiologicalReaction direction="left-to-right" evidence="26">
        <dbReference type="Rhea" id="RHEA:41861"/>
    </physiologicalReaction>
</comment>
<comment type="catalytic activity">
    <reaction evidence="44">
        <text>acetyl-[ACP] + malonyl-[ACP] + H(+) = 3-oxobutanoyl-[ACP] + holo-[ACP] + CO2</text>
        <dbReference type="Rhea" id="RHEA:41800"/>
        <dbReference type="Rhea" id="RHEA-COMP:9621"/>
        <dbReference type="Rhea" id="RHEA-COMP:9623"/>
        <dbReference type="Rhea" id="RHEA-COMP:9625"/>
        <dbReference type="Rhea" id="RHEA-COMP:9685"/>
        <dbReference type="ChEBI" id="CHEBI:15378"/>
        <dbReference type="ChEBI" id="CHEBI:16526"/>
        <dbReference type="ChEBI" id="CHEBI:64479"/>
        <dbReference type="ChEBI" id="CHEBI:78446"/>
        <dbReference type="ChEBI" id="CHEBI:78449"/>
        <dbReference type="ChEBI" id="CHEBI:78450"/>
    </reaction>
    <physiologicalReaction direction="left-to-right" evidence="44">
        <dbReference type="Rhea" id="RHEA:41801"/>
    </physiologicalReaction>
</comment>
<dbReference type="Gene3D" id="3.90.180.10">
    <property type="entry name" value="Medium-chain alcohol dehydrogenases, catalytic domain"/>
    <property type="match status" value="1"/>
</dbReference>
<evidence type="ECO:0000256" key="51">
    <source>
        <dbReference type="ARBA" id="ARBA00048650"/>
    </source>
</evidence>
<dbReference type="InterPro" id="IPR013149">
    <property type="entry name" value="ADH-like_C"/>
</dbReference>
<dbReference type="InterPro" id="IPR016039">
    <property type="entry name" value="Thiolase-like"/>
</dbReference>
<comment type="catalytic activity">
    <reaction evidence="42">
        <text>(2E)-hexenoyl-[ACP] + NADPH + H(+) = hexanoyl-[ACP] + NADP(+)</text>
        <dbReference type="Rhea" id="RHEA:41832"/>
        <dbReference type="Rhea" id="RHEA-COMP:9631"/>
        <dbReference type="Rhea" id="RHEA-COMP:9632"/>
        <dbReference type="ChEBI" id="CHEBI:15378"/>
        <dbReference type="ChEBI" id="CHEBI:57783"/>
        <dbReference type="ChEBI" id="CHEBI:58349"/>
        <dbReference type="ChEBI" id="CHEBI:78458"/>
        <dbReference type="ChEBI" id="CHEBI:78459"/>
    </reaction>
    <physiologicalReaction direction="left-to-right" evidence="42">
        <dbReference type="Rhea" id="RHEA:41833"/>
    </physiologicalReaction>
</comment>
<evidence type="ECO:0000256" key="15">
    <source>
        <dbReference type="ARBA" id="ARBA00022857"/>
    </source>
</evidence>
<dbReference type="InterPro" id="IPR009081">
    <property type="entry name" value="PP-bd_ACP"/>
</dbReference>
<comment type="catalytic activity">
    <reaction evidence="25">
        <text>(3R)-hydroxyhexanoyl-[ACP] = (2E)-hexenoyl-[ACP] + H2O</text>
        <dbReference type="Rhea" id="RHEA:41828"/>
        <dbReference type="Rhea" id="RHEA-COMP:9630"/>
        <dbReference type="Rhea" id="RHEA-COMP:9631"/>
        <dbReference type="ChEBI" id="CHEBI:15377"/>
        <dbReference type="ChEBI" id="CHEBI:78457"/>
        <dbReference type="ChEBI" id="CHEBI:78458"/>
    </reaction>
    <physiologicalReaction direction="left-to-right" evidence="25">
        <dbReference type="Rhea" id="RHEA:41829"/>
    </physiologicalReaction>
</comment>
<feature type="active site" description="Proton donor; for dehydratase activity" evidence="64">
    <location>
        <position position="1037"/>
    </location>
</feature>
<dbReference type="PROSITE" id="PS52004">
    <property type="entry name" value="KS3_2"/>
    <property type="match status" value="1"/>
</dbReference>
<dbReference type="InterPro" id="IPR042104">
    <property type="entry name" value="PKS_dehydratase_sf"/>
</dbReference>
<comment type="catalytic activity">
    <reaction evidence="28">
        <text>(3R)-hydroxytetradecanoyl-[ACP] = (2E)-tetradecenoyl-[ACP] + H2O</text>
        <dbReference type="Rhea" id="RHEA:41892"/>
        <dbReference type="Rhea" id="RHEA-COMP:9646"/>
        <dbReference type="Rhea" id="RHEA-COMP:9647"/>
        <dbReference type="ChEBI" id="CHEBI:15377"/>
        <dbReference type="ChEBI" id="CHEBI:78474"/>
        <dbReference type="ChEBI" id="CHEBI:78475"/>
    </reaction>
    <physiologicalReaction direction="left-to-right" evidence="28">
        <dbReference type="Rhea" id="RHEA:41893"/>
    </physiologicalReaction>
</comment>
<evidence type="ECO:0000256" key="49">
    <source>
        <dbReference type="ARBA" id="ARBA00048506"/>
    </source>
</evidence>
<evidence type="ECO:0000256" key="42">
    <source>
        <dbReference type="ARBA" id="ARBA00047897"/>
    </source>
</evidence>
<comment type="catalytic activity">
    <reaction evidence="37">
        <text>3-oxodecanoyl-[ACP] + NADPH + H(+) = (3R)-hydroxydecanoyl-[ACP] + NADP(+)</text>
        <dbReference type="Rhea" id="RHEA:41856"/>
        <dbReference type="Rhea" id="RHEA-COMP:9637"/>
        <dbReference type="Rhea" id="RHEA-COMP:9638"/>
        <dbReference type="ChEBI" id="CHEBI:15378"/>
        <dbReference type="ChEBI" id="CHEBI:57783"/>
        <dbReference type="ChEBI" id="CHEBI:58349"/>
        <dbReference type="ChEBI" id="CHEBI:78464"/>
        <dbReference type="ChEBI" id="CHEBI:78466"/>
    </reaction>
    <physiologicalReaction direction="left-to-right" evidence="37">
        <dbReference type="Rhea" id="RHEA:41857"/>
    </physiologicalReaction>
</comment>
<dbReference type="CDD" id="cd00833">
    <property type="entry name" value="PKS"/>
    <property type="match status" value="1"/>
</dbReference>
<evidence type="ECO:0000256" key="9">
    <source>
        <dbReference type="ARBA" id="ARBA00022516"/>
    </source>
</evidence>
<comment type="catalytic activity">
    <reaction evidence="35">
        <text>hexanoyl-[ACP] + malonyl-[ACP] + H(+) = 3-oxooctanoyl-[ACP] + holo-[ACP] + CO2</text>
        <dbReference type="Rhea" id="RHEA:41836"/>
        <dbReference type="Rhea" id="RHEA-COMP:9623"/>
        <dbReference type="Rhea" id="RHEA-COMP:9632"/>
        <dbReference type="Rhea" id="RHEA-COMP:9633"/>
        <dbReference type="Rhea" id="RHEA-COMP:9685"/>
        <dbReference type="ChEBI" id="CHEBI:15378"/>
        <dbReference type="ChEBI" id="CHEBI:16526"/>
        <dbReference type="ChEBI" id="CHEBI:64479"/>
        <dbReference type="ChEBI" id="CHEBI:78449"/>
        <dbReference type="ChEBI" id="CHEBI:78459"/>
        <dbReference type="ChEBI" id="CHEBI:78460"/>
    </reaction>
    <physiologicalReaction direction="left-to-right" evidence="35">
        <dbReference type="Rhea" id="RHEA:41837"/>
    </physiologicalReaction>
</comment>
<comment type="catalytic activity">
    <reaction evidence="53">
        <text>hexadecanoyl-[ACP] + H2O = hexadecanoate + holo-[ACP] + H(+)</text>
        <dbReference type="Rhea" id="RHEA:41932"/>
        <dbReference type="Rhea" id="RHEA-COMP:9652"/>
        <dbReference type="Rhea" id="RHEA-COMP:9685"/>
        <dbReference type="ChEBI" id="CHEBI:7896"/>
        <dbReference type="ChEBI" id="CHEBI:15377"/>
        <dbReference type="ChEBI" id="CHEBI:15378"/>
        <dbReference type="ChEBI" id="CHEBI:64479"/>
        <dbReference type="ChEBI" id="CHEBI:78483"/>
        <dbReference type="EC" id="3.1.2.14"/>
    </reaction>
    <physiologicalReaction direction="left-to-right" evidence="53">
        <dbReference type="Rhea" id="RHEA:41933"/>
    </physiologicalReaction>
</comment>
<comment type="function">
    <text evidence="32">Fatty acid synthetase is a multifunctional enzyme that catalyzes the de novo biosynthesis of long-chain saturated fatty acids starting from acetyl-CoA and malonyl-CoA in the presence of NADPH. This multifunctional protein contains 7 catalytic activities and a site for the binding of the prosthetic group 4'-phosphopantetheine of the acyl carrier protein ([ACP]) domain.</text>
</comment>
<evidence type="ECO:0000256" key="17">
    <source>
        <dbReference type="ARBA" id="ARBA00022990"/>
    </source>
</evidence>
<evidence type="ECO:0000256" key="3">
    <source>
        <dbReference type="ARBA" id="ARBA00012480"/>
    </source>
</evidence>
<dbReference type="SUPFAM" id="SSF53901">
    <property type="entry name" value="Thiolase-like"/>
    <property type="match status" value="1"/>
</dbReference>
<keyword evidence="12" id="KW-0702">S-nitrosylation</keyword>
<comment type="catalytic activity">
    <reaction evidence="34">
        <text>3-oxooctadecanoyl-[ACP] + NADPH + H(+) = (3R)-hydroxyoctadecanoyl-[ACP] + NADP(+)</text>
        <dbReference type="Rhea" id="RHEA:41920"/>
        <dbReference type="Rhea" id="RHEA-COMP:9653"/>
        <dbReference type="Rhea" id="RHEA-COMP:9654"/>
        <dbReference type="ChEBI" id="CHEBI:15378"/>
        <dbReference type="ChEBI" id="CHEBI:57783"/>
        <dbReference type="ChEBI" id="CHEBI:58349"/>
        <dbReference type="ChEBI" id="CHEBI:78487"/>
        <dbReference type="ChEBI" id="CHEBI:78488"/>
    </reaction>
    <physiologicalReaction direction="left-to-right" evidence="34">
        <dbReference type="Rhea" id="RHEA:41921"/>
    </physiologicalReaction>
</comment>
<evidence type="ECO:0000256" key="30">
    <source>
        <dbReference type="ARBA" id="ARBA00023401"/>
    </source>
</evidence>
<dbReference type="InterPro" id="IPR049391">
    <property type="entry name" value="FAS_pseudo-KR"/>
</dbReference>
<dbReference type="Pfam" id="PF16197">
    <property type="entry name" value="KAsynt_C_assoc"/>
    <property type="match status" value="1"/>
</dbReference>
<comment type="catalytic activity">
    <reaction evidence="55">
        <text>(2E)-octadecenoyl-[ACP] + NADPH + H(+) = octadecanoyl-[ACP] + NADP(+)</text>
        <dbReference type="Rhea" id="RHEA:41928"/>
        <dbReference type="Rhea" id="RHEA-COMP:9655"/>
        <dbReference type="Rhea" id="RHEA-COMP:9656"/>
        <dbReference type="ChEBI" id="CHEBI:15378"/>
        <dbReference type="ChEBI" id="CHEBI:57783"/>
        <dbReference type="ChEBI" id="CHEBI:58349"/>
        <dbReference type="ChEBI" id="CHEBI:78489"/>
        <dbReference type="ChEBI" id="CHEBI:78495"/>
    </reaction>
    <physiologicalReaction direction="left-to-right" evidence="55">
        <dbReference type="Rhea" id="RHEA:41929"/>
    </physiologicalReaction>
</comment>
<dbReference type="GO" id="GO:0004313">
    <property type="term" value="F:[acyl-carrier-protein] S-acetyltransferase activity"/>
    <property type="evidence" value="ECO:0007669"/>
    <property type="project" value="UniProtKB-EC"/>
</dbReference>
<dbReference type="InterPro" id="IPR050091">
    <property type="entry name" value="PKS_NRPS_Biosynth_Enz"/>
</dbReference>
<dbReference type="CDD" id="cd05195">
    <property type="entry name" value="enoyl_red"/>
    <property type="match status" value="1"/>
</dbReference>
<dbReference type="SUPFAM" id="SSF52151">
    <property type="entry name" value="FabD/lysophospholipase-like"/>
    <property type="match status" value="1"/>
</dbReference>
<keyword evidence="18" id="KW-0560">Oxidoreductase</keyword>
<dbReference type="CDD" id="cd08954">
    <property type="entry name" value="KR_1_FAS_SDR_x"/>
    <property type="match status" value="1"/>
</dbReference>
<dbReference type="PROSITE" id="PS50075">
    <property type="entry name" value="CARRIER"/>
    <property type="match status" value="1"/>
</dbReference>
<evidence type="ECO:0000256" key="58">
    <source>
        <dbReference type="ARBA" id="ARBA00049263"/>
    </source>
</evidence>
<dbReference type="PANTHER" id="PTHR43775">
    <property type="entry name" value="FATTY ACID SYNTHASE"/>
    <property type="match status" value="1"/>
</dbReference>
<evidence type="ECO:0000256" key="37">
    <source>
        <dbReference type="ARBA" id="ARBA00047440"/>
    </source>
</evidence>
<dbReference type="InterPro" id="IPR016035">
    <property type="entry name" value="Acyl_Trfase/lysoPLipase"/>
</dbReference>
<keyword evidence="16" id="KW-0663">Pyridoxal phosphate</keyword>
<comment type="catalytic activity">
    <reaction evidence="36">
        <text>a (3R)-hydroxyacyl-[ACP] + NADP(+) = a 3-oxoacyl-[ACP] + NADPH + H(+)</text>
        <dbReference type="Rhea" id="RHEA:17397"/>
        <dbReference type="Rhea" id="RHEA-COMP:9916"/>
        <dbReference type="Rhea" id="RHEA-COMP:9945"/>
        <dbReference type="ChEBI" id="CHEBI:15378"/>
        <dbReference type="ChEBI" id="CHEBI:57783"/>
        <dbReference type="ChEBI" id="CHEBI:58349"/>
        <dbReference type="ChEBI" id="CHEBI:78776"/>
        <dbReference type="ChEBI" id="CHEBI:78827"/>
        <dbReference type="EC" id="1.1.1.100"/>
    </reaction>
    <physiologicalReaction direction="right-to-left" evidence="36">
        <dbReference type="Rhea" id="RHEA:17399"/>
    </physiologicalReaction>
</comment>
<dbReference type="Gene3D" id="3.40.47.10">
    <property type="match status" value="1"/>
</dbReference>
<dbReference type="InterPro" id="IPR016036">
    <property type="entry name" value="Malonyl_transacylase_ACP-bd"/>
</dbReference>
<dbReference type="Gene3D" id="3.40.50.1820">
    <property type="entry name" value="alpha/beta hydrolase"/>
    <property type="match status" value="1"/>
</dbReference>
<feature type="domain" description="Ketosynthase family 3 (KS3)" evidence="66">
    <location>
        <begin position="17"/>
        <end position="420"/>
    </location>
</feature>
<dbReference type="SUPFAM" id="SSF47336">
    <property type="entry name" value="ACP-like"/>
    <property type="match status" value="1"/>
</dbReference>
<dbReference type="InterPro" id="IPR014030">
    <property type="entry name" value="Ketoacyl_synth_N"/>
</dbReference>
<dbReference type="Gene3D" id="3.30.70.3290">
    <property type="match status" value="1"/>
</dbReference>
<evidence type="ECO:0000256" key="25">
    <source>
        <dbReference type="ARBA" id="ARBA00023373"/>
    </source>
</evidence>
<keyword evidence="19" id="KW-0520">NAD</keyword>
<evidence type="ECO:0000256" key="54">
    <source>
        <dbReference type="ARBA" id="ARBA00048935"/>
    </source>
</evidence>
<organism evidence="68 69">
    <name type="scientific">Larinioides sclopetarius</name>
    <dbReference type="NCBI Taxonomy" id="280406"/>
    <lineage>
        <taxon>Eukaryota</taxon>
        <taxon>Metazoa</taxon>
        <taxon>Ecdysozoa</taxon>
        <taxon>Arthropoda</taxon>
        <taxon>Chelicerata</taxon>
        <taxon>Arachnida</taxon>
        <taxon>Araneae</taxon>
        <taxon>Araneomorphae</taxon>
        <taxon>Entelegynae</taxon>
        <taxon>Araneoidea</taxon>
        <taxon>Araneidae</taxon>
        <taxon>Larinioides</taxon>
    </lineage>
</organism>
<feature type="region of interest" description="C-terminal hotdog fold" evidence="64">
    <location>
        <begin position="988"/>
        <end position="1116"/>
    </location>
</feature>
<comment type="catalytic activity">
    <reaction evidence="29">
        <text>(3R)-hydroxyoctadecanoyl-[ACP] = (2E)-octadecenoyl-[ACP] + H2O</text>
        <dbReference type="Rhea" id="RHEA:41924"/>
        <dbReference type="Rhea" id="RHEA-COMP:9654"/>
        <dbReference type="Rhea" id="RHEA-COMP:9655"/>
        <dbReference type="ChEBI" id="CHEBI:15377"/>
        <dbReference type="ChEBI" id="CHEBI:78488"/>
        <dbReference type="ChEBI" id="CHEBI:78489"/>
    </reaction>
    <physiologicalReaction direction="left-to-right" evidence="29">
        <dbReference type="Rhea" id="RHEA:41925"/>
    </physiologicalReaction>
</comment>
<evidence type="ECO:0000256" key="63">
    <source>
        <dbReference type="ARBA" id="ARBA00049533"/>
    </source>
</evidence>
<dbReference type="GO" id="GO:0004312">
    <property type="term" value="F:fatty acid synthase activity"/>
    <property type="evidence" value="ECO:0007669"/>
    <property type="project" value="UniProtKB-EC"/>
</dbReference>
<evidence type="ECO:0000256" key="8">
    <source>
        <dbReference type="ARBA" id="ARBA00022450"/>
    </source>
</evidence>